<keyword evidence="4" id="KW-1185">Reference proteome</keyword>
<dbReference type="Pfam" id="PF11740">
    <property type="entry name" value="KfrA_N"/>
    <property type="match status" value="1"/>
</dbReference>
<proteinExistence type="predicted"/>
<dbReference type="GO" id="GO:0003677">
    <property type="term" value="F:DNA binding"/>
    <property type="evidence" value="ECO:0007669"/>
    <property type="project" value="UniProtKB-KW"/>
</dbReference>
<protein>
    <submittedName>
        <fullName evidence="3">DNA-binding protein</fullName>
    </submittedName>
</protein>
<feature type="domain" description="KfrA N-terminal DNA-binding" evidence="2">
    <location>
        <begin position="67"/>
        <end position="165"/>
    </location>
</feature>
<evidence type="ECO:0000259" key="2">
    <source>
        <dbReference type="Pfam" id="PF11740"/>
    </source>
</evidence>
<evidence type="ECO:0000313" key="3">
    <source>
        <dbReference type="EMBL" id="MDL5034421.1"/>
    </source>
</evidence>
<feature type="coiled-coil region" evidence="1">
    <location>
        <begin position="283"/>
        <end position="342"/>
    </location>
</feature>
<feature type="coiled-coil region" evidence="1">
    <location>
        <begin position="152"/>
        <end position="186"/>
    </location>
</feature>
<organism evidence="3 4">
    <name type="scientific">Roseateles subflavus</name>
    <dbReference type="NCBI Taxonomy" id="3053353"/>
    <lineage>
        <taxon>Bacteria</taxon>
        <taxon>Pseudomonadati</taxon>
        <taxon>Pseudomonadota</taxon>
        <taxon>Betaproteobacteria</taxon>
        <taxon>Burkholderiales</taxon>
        <taxon>Sphaerotilaceae</taxon>
        <taxon>Roseateles</taxon>
    </lineage>
</organism>
<gene>
    <name evidence="3" type="ORF">QRD43_21135</name>
</gene>
<comment type="caution">
    <text evidence="3">The sequence shown here is derived from an EMBL/GenBank/DDBJ whole genome shotgun (WGS) entry which is preliminary data.</text>
</comment>
<sequence>MSSEPKAAEQQVGPASDVDAHQVIDQAKALWDDLAKYARTQTFGDYPKRYAAIQDYAFRHYVQLLNAKQLRELAGGGSQTTAQAAIVDFRAALHRKVKFRLDMGDEVPEEFAAAASDLVTQIWSGARREAHAQFEEDRRAHAQALGELRTSLAAQHEELQAANAACRRAEQDAAAAHEQLQLARDQVTALALERGALTDRVASLTTSIEGLRAEAEAAGARHADQVQELQDRLARQTLEHRESLHAARRAHEATETRLLRERDAASLARETAVDERVEADLARARAEQALAEAIARRDQLANELESAKGAMTTAVERAGKAEAELASSRQQHQQQIAQIQEQAFDYVALLSWLDQGGQGTFEGLGKVEVLVARSILAAVPKISAKSGRRES</sequence>
<keyword evidence="3" id="KW-0238">DNA-binding</keyword>
<evidence type="ECO:0000313" key="4">
    <source>
        <dbReference type="Proteomes" id="UP001238603"/>
    </source>
</evidence>
<dbReference type="EMBL" id="JASVDS010000008">
    <property type="protein sequence ID" value="MDL5034421.1"/>
    <property type="molecule type" value="Genomic_DNA"/>
</dbReference>
<reference evidence="3 4" key="1">
    <citation type="submission" date="2023-06" db="EMBL/GenBank/DDBJ databases">
        <title>Pelomonas sp. APW6 16S ribosomal RNA gene genome sequencing and assembly.</title>
        <authorList>
            <person name="Woo H."/>
        </authorList>
    </citation>
    <scope>NUCLEOTIDE SEQUENCE [LARGE SCALE GENOMIC DNA]</scope>
    <source>
        <strain evidence="3 4">APW6</strain>
    </source>
</reference>
<name>A0ABT7LSI2_9BURK</name>
<dbReference type="InterPro" id="IPR021104">
    <property type="entry name" value="KfrA_DNA-bd_N"/>
</dbReference>
<dbReference type="RefSeq" id="WP_285984496.1">
    <property type="nucleotide sequence ID" value="NZ_JASVDS010000008.1"/>
</dbReference>
<evidence type="ECO:0000256" key="1">
    <source>
        <dbReference type="SAM" id="Coils"/>
    </source>
</evidence>
<dbReference type="Proteomes" id="UP001238603">
    <property type="component" value="Unassembled WGS sequence"/>
</dbReference>
<keyword evidence="1" id="KW-0175">Coiled coil</keyword>
<accession>A0ABT7LSI2</accession>